<dbReference type="RefSeq" id="WP_231584923.1">
    <property type="nucleotide sequence ID" value="NZ_CAJGUP010000127.1"/>
</dbReference>
<dbReference type="InterPro" id="IPR007809">
    <property type="entry name" value="FlgN-like"/>
</dbReference>
<protein>
    <submittedName>
        <fullName evidence="5">Flagella synthesis chaperone protein FlgN</fullName>
    </submittedName>
</protein>
<evidence type="ECO:0000256" key="3">
    <source>
        <dbReference type="ARBA" id="ARBA00022795"/>
    </source>
</evidence>
<dbReference type="Pfam" id="PF05130">
    <property type="entry name" value="FlgN"/>
    <property type="match status" value="1"/>
</dbReference>
<comment type="similarity">
    <text evidence="2">Belongs to the FlgN family.</text>
</comment>
<evidence type="ECO:0000313" key="5">
    <source>
        <dbReference type="EMBL" id="CUJ19348.1"/>
    </source>
</evidence>
<dbReference type="AlphaFoldDB" id="A0A0M7I6F4"/>
<feature type="region of interest" description="Disordered" evidence="4">
    <location>
        <begin position="139"/>
        <end position="161"/>
    </location>
</feature>
<sequence length="161" mass="17207">MNLVSLPGALASCIEDETALILQFQAALQAEGEALLDRKATQALKEAAEHKEMLADKLVAASQERDRILAAMGLAPGHAGTEAAAERHAELAPLWQALQHQAAQAREANQRNAILLEVNLRYTEQTLEALRRLGSQTASTYDANGRGRRMGGGASRAIVAT</sequence>
<dbReference type="GO" id="GO:0044780">
    <property type="term" value="P:bacterial-type flagellum assembly"/>
    <property type="evidence" value="ECO:0007669"/>
    <property type="project" value="InterPro"/>
</dbReference>
<dbReference type="Proteomes" id="UP000053096">
    <property type="component" value="Unassembled WGS sequence"/>
</dbReference>
<keyword evidence="5" id="KW-0282">Flagellum</keyword>
<dbReference type="SUPFAM" id="SSF140566">
    <property type="entry name" value="FlgN-like"/>
    <property type="match status" value="1"/>
</dbReference>
<evidence type="ECO:0000256" key="2">
    <source>
        <dbReference type="ARBA" id="ARBA00007703"/>
    </source>
</evidence>
<evidence type="ECO:0000313" key="6">
    <source>
        <dbReference type="Proteomes" id="UP000053096"/>
    </source>
</evidence>
<name>A0A0M7I6F4_9BORD</name>
<proteinExistence type="inferred from homology"/>
<keyword evidence="5" id="KW-0966">Cell projection</keyword>
<evidence type="ECO:0000256" key="4">
    <source>
        <dbReference type="SAM" id="MobiDB-lite"/>
    </source>
</evidence>
<evidence type="ECO:0000256" key="1">
    <source>
        <dbReference type="ARBA" id="ARBA00002397"/>
    </source>
</evidence>
<dbReference type="Gene3D" id="1.20.58.300">
    <property type="entry name" value="FlgN-like"/>
    <property type="match status" value="1"/>
</dbReference>
<organism evidence="5 6">
    <name type="scientific">Bordetella pseudohinzii</name>
    <dbReference type="NCBI Taxonomy" id="1331258"/>
    <lineage>
        <taxon>Bacteria</taxon>
        <taxon>Pseudomonadati</taxon>
        <taxon>Pseudomonadota</taxon>
        <taxon>Betaproteobacteria</taxon>
        <taxon>Burkholderiales</taxon>
        <taxon>Alcaligenaceae</taxon>
        <taxon>Bordetella</taxon>
    </lineage>
</organism>
<keyword evidence="5" id="KW-0969">Cilium</keyword>
<dbReference type="EMBL" id="CYTV01000023">
    <property type="protein sequence ID" value="CUJ19348.1"/>
    <property type="molecule type" value="Genomic_DNA"/>
</dbReference>
<reference evidence="5 6" key="1">
    <citation type="submission" date="2015-09" db="EMBL/GenBank/DDBJ databases">
        <authorList>
            <person name="Jackson K.R."/>
            <person name="Lunt B.L."/>
            <person name="Fisher J.N.B."/>
            <person name="Gardner A.V."/>
            <person name="Bailey M.E."/>
            <person name="Deus L.M."/>
            <person name="Earl A.S."/>
            <person name="Gibby P.D."/>
            <person name="Hartmann K.A."/>
            <person name="Liu J.E."/>
            <person name="Manci A.M."/>
            <person name="Nielsen D.A."/>
            <person name="Solomon M.B."/>
            <person name="Breakwell D.P."/>
            <person name="Burnett S.H."/>
            <person name="Grose J.H."/>
        </authorList>
    </citation>
    <scope>NUCLEOTIDE SEQUENCE [LARGE SCALE GENOMIC DNA]</scope>
    <source>
        <strain evidence="5 6">2789STDY5608636</strain>
    </source>
</reference>
<keyword evidence="3" id="KW-1005">Bacterial flagellum biogenesis</keyword>
<accession>A0A0M7I6F4</accession>
<dbReference type="InterPro" id="IPR036679">
    <property type="entry name" value="FlgN-like_sf"/>
</dbReference>
<comment type="function">
    <text evidence="1">Required for the efficient initiation of filament assembly.</text>
</comment>
<gene>
    <name evidence="5" type="ORF">ERS370011_04213</name>
</gene>